<reference evidence="1" key="2">
    <citation type="journal article" date="2007" name="Science">
        <title>Draft genome sequence of the sexually transmitted pathogen Trichomonas vaginalis.</title>
        <authorList>
            <person name="Carlton J.M."/>
            <person name="Hirt R.P."/>
            <person name="Silva J.C."/>
            <person name="Delcher A.L."/>
            <person name="Schatz M."/>
            <person name="Zhao Q."/>
            <person name="Wortman J.R."/>
            <person name="Bidwell S.L."/>
            <person name="Alsmark U.C.M."/>
            <person name="Besteiro S."/>
            <person name="Sicheritz-Ponten T."/>
            <person name="Noel C.J."/>
            <person name="Dacks J.B."/>
            <person name="Foster P.G."/>
            <person name="Simillion C."/>
            <person name="Van de Peer Y."/>
            <person name="Miranda-Saavedra D."/>
            <person name="Barton G.J."/>
            <person name="Westrop G.D."/>
            <person name="Mueller S."/>
            <person name="Dessi D."/>
            <person name="Fiori P.L."/>
            <person name="Ren Q."/>
            <person name="Paulsen I."/>
            <person name="Zhang H."/>
            <person name="Bastida-Corcuera F.D."/>
            <person name="Simoes-Barbosa A."/>
            <person name="Brown M.T."/>
            <person name="Hayes R.D."/>
            <person name="Mukherjee M."/>
            <person name="Okumura C.Y."/>
            <person name="Schneider R."/>
            <person name="Smith A.J."/>
            <person name="Vanacova S."/>
            <person name="Villalvazo M."/>
            <person name="Haas B.J."/>
            <person name="Pertea M."/>
            <person name="Feldblyum T.V."/>
            <person name="Utterback T.R."/>
            <person name="Shu C.L."/>
            <person name="Osoegawa K."/>
            <person name="de Jong P.J."/>
            <person name="Hrdy I."/>
            <person name="Horvathova L."/>
            <person name="Zubacova Z."/>
            <person name="Dolezal P."/>
            <person name="Malik S.B."/>
            <person name="Logsdon J.M. Jr."/>
            <person name="Henze K."/>
            <person name="Gupta A."/>
            <person name="Wang C.C."/>
            <person name="Dunne R.L."/>
            <person name="Upcroft J.A."/>
            <person name="Upcroft P."/>
            <person name="White O."/>
            <person name="Salzberg S.L."/>
            <person name="Tang P."/>
            <person name="Chiu C.-H."/>
            <person name="Lee Y.-S."/>
            <person name="Embley T.M."/>
            <person name="Coombs G.H."/>
            <person name="Mottram J.C."/>
            <person name="Tachezy J."/>
            <person name="Fraser-Liggett C.M."/>
            <person name="Johnson P.J."/>
        </authorList>
    </citation>
    <scope>NUCLEOTIDE SEQUENCE [LARGE SCALE GENOMIC DNA]</scope>
    <source>
        <strain evidence="1">G3</strain>
    </source>
</reference>
<keyword evidence="2" id="KW-1185">Reference proteome</keyword>
<evidence type="ECO:0000313" key="2">
    <source>
        <dbReference type="Proteomes" id="UP000001542"/>
    </source>
</evidence>
<dbReference type="Proteomes" id="UP000001542">
    <property type="component" value="Unassembled WGS sequence"/>
</dbReference>
<reference evidence="1" key="1">
    <citation type="submission" date="2006-10" db="EMBL/GenBank/DDBJ databases">
        <authorList>
            <person name="Amadeo P."/>
            <person name="Zhao Q."/>
            <person name="Wortman J."/>
            <person name="Fraser-Liggett C."/>
            <person name="Carlton J."/>
        </authorList>
    </citation>
    <scope>NUCLEOTIDE SEQUENCE</scope>
    <source>
        <strain evidence="1">G3</strain>
    </source>
</reference>
<organism evidence="1 2">
    <name type="scientific">Trichomonas vaginalis (strain ATCC PRA-98 / G3)</name>
    <dbReference type="NCBI Taxonomy" id="412133"/>
    <lineage>
        <taxon>Eukaryota</taxon>
        <taxon>Metamonada</taxon>
        <taxon>Parabasalia</taxon>
        <taxon>Trichomonadida</taxon>
        <taxon>Trichomonadidae</taxon>
        <taxon>Trichomonas</taxon>
    </lineage>
</organism>
<protein>
    <submittedName>
        <fullName evidence="1">Uncharacterized protein</fullName>
    </submittedName>
</protein>
<sequence length="585" mass="66550">MSLEEFRNLGKTILGLNDSNQIPYGVGFQDVKEIIKLVENNEYKDENLDVTLGIVASIPIYLLENVNKIQKQDIDALIHCFIQNFEKFTNKLVIQHIYEAFTIVSHSTKSSLSIILEYIRSENNKNNILKMFLLLAYIDEISIQSAEDSTIFIHIIMDNFQYATLAQQTQLITQLCSFALSLENFECHRQLIDFIFGYIITMINNEPKFISDIVYTFSKILLSLEMTIPELKFYVPDCLTQYLNSLADLSLEDRLKVIPNLAISFTLMNPDIYKDLLTNIVSDFSQIENYLPDSHFADHINSSQFYEDQLAAIWDILRPLLDDSKLASSAAFFSAVFCDALSSLSENVPSFISSRLSTLLMFENTNKPMIILAFGLISDHIDPLMLEKEYISNIFAASQTSVEAFKATKKTLKVLMNHDKIDGSKIVEEIDNLGEFNLDFTKDIFSILEYLIFVSDKVAVTKASRLVLSYIQNENSPPIVKMHAIGLLPIFLKSECPDIFVNLVMIGVNKTFEIIQQEITPEIAPLLRFIACGFVNNKITDVETFILPLNQTFLDICVCEDEKSSIIAMESLSMICEKDKSLDFP</sequence>
<proteinExistence type="predicted"/>
<accession>A2FCN5</accession>
<dbReference type="AlphaFoldDB" id="A2FCN5"/>
<dbReference type="VEuPathDB" id="TrichDB:TVAGG3_0394520"/>
<dbReference type="InParanoid" id="A2FCN5"/>
<gene>
    <name evidence="1" type="ORF">TVAG_048110</name>
</gene>
<dbReference type="VEuPathDB" id="TrichDB:TVAG_048110"/>
<evidence type="ECO:0000313" key="1">
    <source>
        <dbReference type="EMBL" id="EAX97310.1"/>
    </source>
</evidence>
<name>A2FCN5_TRIV3</name>
<dbReference type="EMBL" id="DS113720">
    <property type="protein sequence ID" value="EAX97310.1"/>
    <property type="molecule type" value="Genomic_DNA"/>
</dbReference>